<keyword evidence="3" id="KW-1185">Reference proteome</keyword>
<evidence type="ECO:0000313" key="2">
    <source>
        <dbReference type="EMBL" id="MET1473480.1"/>
    </source>
</evidence>
<gene>
    <name evidence="2" type="ORF">ABXL37_04400</name>
</gene>
<sequence length="85" mass="9680">MADANLEARPPVTERFITMQRKRDIGRYGMRAIYDESCEPLHLWLKIAGRWLIHDAGFHAGQKLRVHVEHGKLTITAAQITPDCG</sequence>
<name>A0ABV2C2Z4_9BURK</name>
<dbReference type="EMBL" id="JBEWCH010000002">
    <property type="protein sequence ID" value="MET1473480.1"/>
    <property type="molecule type" value="Genomic_DNA"/>
</dbReference>
<accession>A0ABV2C2Z4</accession>
<evidence type="ECO:0000259" key="1">
    <source>
        <dbReference type="Pfam" id="PF08845"/>
    </source>
</evidence>
<dbReference type="RefSeq" id="WP_176016466.1">
    <property type="nucleotide sequence ID" value="NZ_JBEWCH010000002.1"/>
</dbReference>
<protein>
    <submittedName>
        <fullName evidence="2">SymE family type I addiction module toxin</fullName>
    </submittedName>
</protein>
<feature type="domain" description="Toxin SymE-like" evidence="1">
    <location>
        <begin position="44"/>
        <end position="77"/>
    </location>
</feature>
<organism evidence="2 3">
    <name type="scientific">Burkholderia sola</name>
    <dbReference type="NCBI Taxonomy" id="2843302"/>
    <lineage>
        <taxon>Bacteria</taxon>
        <taxon>Pseudomonadati</taxon>
        <taxon>Pseudomonadota</taxon>
        <taxon>Betaproteobacteria</taxon>
        <taxon>Burkholderiales</taxon>
        <taxon>Burkholderiaceae</taxon>
        <taxon>Burkholderia</taxon>
        <taxon>Burkholderia cepacia complex</taxon>
    </lineage>
</organism>
<dbReference type="InterPro" id="IPR014944">
    <property type="entry name" value="Toxin_SymE-like"/>
</dbReference>
<dbReference type="Proteomes" id="UP001548587">
    <property type="component" value="Unassembled WGS sequence"/>
</dbReference>
<evidence type="ECO:0000313" key="3">
    <source>
        <dbReference type="Proteomes" id="UP001548587"/>
    </source>
</evidence>
<comment type="caution">
    <text evidence="2">The sequence shown here is derived from an EMBL/GenBank/DDBJ whole genome shotgun (WGS) entry which is preliminary data.</text>
</comment>
<proteinExistence type="predicted"/>
<reference evidence="2 3" key="1">
    <citation type="submission" date="2024-06" db="EMBL/GenBank/DDBJ databases">
        <title>Burkholderia sola in Mexico.</title>
        <authorList>
            <person name="Estrada P."/>
        </authorList>
    </citation>
    <scope>NUCLEOTIDE SEQUENCE [LARGE SCALE GENOMIC DNA]</scope>
    <source>
        <strain evidence="2 3">CpTa8-5</strain>
    </source>
</reference>
<dbReference type="Pfam" id="PF08845">
    <property type="entry name" value="SymE_toxin"/>
    <property type="match status" value="1"/>
</dbReference>